<dbReference type="GO" id="GO:0016020">
    <property type="term" value="C:membrane"/>
    <property type="evidence" value="ECO:0007669"/>
    <property type="project" value="UniProtKB-SubCell"/>
</dbReference>
<evidence type="ECO:0000256" key="5">
    <source>
        <dbReference type="ARBA" id="ARBA00023136"/>
    </source>
</evidence>
<dbReference type="Proteomes" id="UP000009328">
    <property type="component" value="Unassembled WGS sequence"/>
</dbReference>
<reference evidence="9 10" key="1">
    <citation type="journal article" date="2012" name="Eukaryot. Cell">
        <title>Draft genome sequence of Wickerhamomyces ciferrii NRRL Y-1031 F-60-10.</title>
        <authorList>
            <person name="Schneider J."/>
            <person name="Andrea H."/>
            <person name="Blom J."/>
            <person name="Jaenicke S."/>
            <person name="Ruckert C."/>
            <person name="Schorsch C."/>
            <person name="Szczepanowski R."/>
            <person name="Farwick M."/>
            <person name="Goesmann A."/>
            <person name="Puhler A."/>
            <person name="Schaffer S."/>
            <person name="Tauch A."/>
            <person name="Kohler T."/>
            <person name="Brinkrolf K."/>
        </authorList>
    </citation>
    <scope>NUCLEOTIDE SEQUENCE [LARGE SCALE GENOMIC DNA]</scope>
    <source>
        <strain evidence="10">ATCC 14091 / BCRC 22168 / CBS 111 / JCM 3599 / NBRC 0793 / NRRL Y-1031 F-60-10</strain>
    </source>
</reference>
<dbReference type="PANTHER" id="PTHR43791:SF15">
    <property type="entry name" value="TRANSPORTER SEO1-RELATED"/>
    <property type="match status" value="1"/>
</dbReference>
<organism evidence="9 10">
    <name type="scientific">Wickerhamomyces ciferrii (strain ATCC 14091 / BCRC 22168 / CBS 111 / JCM 3599 / NBRC 0793 / NRRL Y-1031 F-60-10)</name>
    <name type="common">Yeast</name>
    <name type="synonym">Pichia ciferrii</name>
    <dbReference type="NCBI Taxonomy" id="1206466"/>
    <lineage>
        <taxon>Eukaryota</taxon>
        <taxon>Fungi</taxon>
        <taxon>Dikarya</taxon>
        <taxon>Ascomycota</taxon>
        <taxon>Saccharomycotina</taxon>
        <taxon>Saccharomycetes</taxon>
        <taxon>Phaffomycetales</taxon>
        <taxon>Wickerhamomycetaceae</taxon>
        <taxon>Wickerhamomyces</taxon>
    </lineage>
</organism>
<dbReference type="STRING" id="1206466.K0KG86"/>
<evidence type="ECO:0000256" key="3">
    <source>
        <dbReference type="ARBA" id="ARBA00022692"/>
    </source>
</evidence>
<evidence type="ECO:0000313" key="10">
    <source>
        <dbReference type="Proteomes" id="UP000009328"/>
    </source>
</evidence>
<comment type="caution">
    <text evidence="9">The sequence shown here is derived from an EMBL/GenBank/DDBJ whole genome shotgun (WGS) entry which is preliminary data.</text>
</comment>
<accession>K0KG86</accession>
<evidence type="ECO:0000313" key="9">
    <source>
        <dbReference type="EMBL" id="CCH44170.1"/>
    </source>
</evidence>
<evidence type="ECO:0000259" key="8">
    <source>
        <dbReference type="PROSITE" id="PS50850"/>
    </source>
</evidence>
<dbReference type="GO" id="GO:0022857">
    <property type="term" value="F:transmembrane transporter activity"/>
    <property type="evidence" value="ECO:0007669"/>
    <property type="project" value="InterPro"/>
</dbReference>
<proteinExistence type="inferred from homology"/>
<gene>
    <name evidence="9" type="ORF">BN7_3728</name>
</gene>
<evidence type="ECO:0000256" key="4">
    <source>
        <dbReference type="ARBA" id="ARBA00022989"/>
    </source>
</evidence>
<feature type="transmembrane region" description="Helical" evidence="7">
    <location>
        <begin position="214"/>
        <end position="234"/>
    </location>
</feature>
<dbReference type="InterPro" id="IPR036259">
    <property type="entry name" value="MFS_trans_sf"/>
</dbReference>
<dbReference type="HOGENOM" id="CLU_001265_4_2_1"/>
<evidence type="ECO:0000256" key="6">
    <source>
        <dbReference type="ARBA" id="ARBA00037968"/>
    </source>
</evidence>
<dbReference type="InterPro" id="IPR011701">
    <property type="entry name" value="MFS"/>
</dbReference>
<dbReference type="InParanoid" id="K0KG86"/>
<keyword evidence="4 7" id="KW-1133">Transmembrane helix</keyword>
<feature type="transmembrane region" description="Helical" evidence="7">
    <location>
        <begin position="109"/>
        <end position="127"/>
    </location>
</feature>
<dbReference type="PROSITE" id="PS50850">
    <property type="entry name" value="MFS"/>
    <property type="match status" value="1"/>
</dbReference>
<dbReference type="eggNOG" id="KOG2533">
    <property type="taxonomic scope" value="Eukaryota"/>
</dbReference>
<dbReference type="Gene3D" id="1.20.1250.20">
    <property type="entry name" value="MFS general substrate transporter like domains"/>
    <property type="match status" value="1"/>
</dbReference>
<evidence type="ECO:0000256" key="1">
    <source>
        <dbReference type="ARBA" id="ARBA00004141"/>
    </source>
</evidence>
<feature type="transmembrane region" description="Helical" evidence="7">
    <location>
        <begin position="246"/>
        <end position="265"/>
    </location>
</feature>
<sequence length="370" mass="43414">MSDSKLETQSLEATSPKKSWLSKLPWWIPQKRYVFETQEEIDEGYRLRIKKSANKEEQLYQVREYKDEANRKWYHFFNEFEYRYTTEELNKHDWWRWFDKGTSSEEKKLITKLDILITFVAFLGYWSKSLSQSNLNNAYVSGMKEDIGMKGNDLIDTQVLFSAANIIFELPFIFTLPRINPTYMLFGAELFWSVFTLTLSTVKNPAALKGMRFLVGAGEGLFFPMYHYIFANFYKPTEIQRRTGTYYFGLYLGTLTSGLLQSAIFNALDGVNNISGWRYMFLIDGVIAFTITLITLFCVPGTPFKCYSIWLTDDEIKLARKRMRENGTDEKPPTTKQFFDPKVYKTIFGSWIFWIFTLSNIGGFNSNSEW</sequence>
<dbReference type="EMBL" id="CAIF01000109">
    <property type="protein sequence ID" value="CCH44170.1"/>
    <property type="molecule type" value="Genomic_DNA"/>
</dbReference>
<feature type="domain" description="Major facilitator superfamily (MFS) profile" evidence="8">
    <location>
        <begin position="117"/>
        <end position="370"/>
    </location>
</feature>
<name>K0KG86_WICCF</name>
<feature type="transmembrane region" description="Helical" evidence="7">
    <location>
        <begin position="183"/>
        <end position="202"/>
    </location>
</feature>
<keyword evidence="2" id="KW-0813">Transport</keyword>
<keyword evidence="10" id="KW-1185">Reference proteome</keyword>
<dbReference type="AlphaFoldDB" id="K0KG86"/>
<feature type="transmembrane region" description="Helical" evidence="7">
    <location>
        <begin position="159"/>
        <end position="176"/>
    </location>
</feature>
<dbReference type="SUPFAM" id="SSF103473">
    <property type="entry name" value="MFS general substrate transporter"/>
    <property type="match status" value="1"/>
</dbReference>
<dbReference type="InterPro" id="IPR020846">
    <property type="entry name" value="MFS_dom"/>
</dbReference>
<evidence type="ECO:0000256" key="2">
    <source>
        <dbReference type="ARBA" id="ARBA00022448"/>
    </source>
</evidence>
<dbReference type="FunFam" id="1.20.1250.20:FF:000065">
    <property type="entry name" value="Putative MFS pantothenate transporter"/>
    <property type="match status" value="1"/>
</dbReference>
<feature type="transmembrane region" description="Helical" evidence="7">
    <location>
        <begin position="346"/>
        <end position="364"/>
    </location>
</feature>
<comment type="subcellular location">
    <subcellularLocation>
        <location evidence="1">Membrane</location>
        <topology evidence="1">Multi-pass membrane protein</topology>
    </subcellularLocation>
</comment>
<dbReference type="Pfam" id="PF07690">
    <property type="entry name" value="MFS_1"/>
    <property type="match status" value="1"/>
</dbReference>
<feature type="transmembrane region" description="Helical" evidence="7">
    <location>
        <begin position="277"/>
        <end position="299"/>
    </location>
</feature>
<dbReference type="PANTHER" id="PTHR43791">
    <property type="entry name" value="PERMEASE-RELATED"/>
    <property type="match status" value="1"/>
</dbReference>
<keyword evidence="5 7" id="KW-0472">Membrane</keyword>
<protein>
    <submittedName>
        <fullName evidence="9">Transporter SEO1</fullName>
    </submittedName>
</protein>
<comment type="similarity">
    <text evidence="6">Belongs to the major facilitator superfamily. Allantoate permease family.</text>
</comment>
<evidence type="ECO:0000256" key="7">
    <source>
        <dbReference type="SAM" id="Phobius"/>
    </source>
</evidence>
<keyword evidence="3 7" id="KW-0812">Transmembrane</keyword>